<feature type="transmembrane region" description="Helical" evidence="13">
    <location>
        <begin position="335"/>
        <end position="356"/>
    </location>
</feature>
<evidence type="ECO:0000259" key="14">
    <source>
        <dbReference type="Pfam" id="PF00999"/>
    </source>
</evidence>
<dbReference type="PANTHER" id="PTHR10110:SF86">
    <property type="entry name" value="SODIUM_HYDROGEN EXCHANGER 7"/>
    <property type="match status" value="1"/>
</dbReference>
<keyword evidence="5 13" id="KW-1133">Transmembrane helix</keyword>
<feature type="domain" description="Cation/H+ exchanger transmembrane" evidence="14">
    <location>
        <begin position="35"/>
        <end position="427"/>
    </location>
</feature>
<dbReference type="AlphaFoldDB" id="A0A7S3UFR4"/>
<sequence>MEEEPQSEEERSEAFVAVLFPFFAIVFGCLARQLLLIHNAFPYTAVLLILGGIFGTIDYHGNLGILGDSMEWWINIPGELILYVFLPALIFADTMTINVHLFKKSFVQAVLLAGPGLALGAFLTALVGKYVFPYDWSWAVSMTLGSILAATDPVAVVSMLKELGASPTLSMLVSAESLLNDGSAVVLYALFVNIAEGRSYDAWGVIKFLLQKAVAGPCIGIAFGIGLVAWLSVTTDLLVEISLTVVTAYLSYFVADDPCGSSGVLATVFTGITMSFVGRANITGKGTRALGHVWEIIEFMGNTIIFFLAGMIIATRVLDLGQRGFVGGREWGLLFALYAFVILIRFAMLILFYPLLYYTGYGMDWRKMLVVGWGGLRGAVGLALALAVEDSPLFEDEKTRSLILFYVSGIVFLTLVLNGPSTGFVLRILGLTGSRTFGRELLLHDVENYLGSKDVNHFSEAVGALVLGTARHEIVAQFLPHMKRFLELSEAQMERHRKRGHAQFSTHDIHHLQDKLLHVTTEVGMERHLDHQEKEEFLRELHLCYLNWMRLEYTRMLESGSLAYDAFVILDYAVEVSMDYVGDVEKASQVEWEVVEEFLGWAARRPLTSGLKRAKALVGEVMGLNWTTDAETGLHVSLAYLQAHGHSRKQVEKRRASYEQQHRRSNDANGEAPGFLEDSELFLEVNRHASGLLWTFLSEVVRSSQMYEENAIAHVMHVQTLDAAAVEAVATTSVVLHLLHKEDALVAQLHAGGFLTLQEADSLWDRNEQARMAAGRYHAVYRTVCQDPDSLGDAAQHSLHVGWVLCRGLCG</sequence>
<keyword evidence="2" id="KW-0813">Transport</keyword>
<dbReference type="GO" id="GO:0098719">
    <property type="term" value="P:sodium ion import across plasma membrane"/>
    <property type="evidence" value="ECO:0007669"/>
    <property type="project" value="TreeGrafter"/>
</dbReference>
<evidence type="ECO:0000256" key="10">
    <source>
        <dbReference type="ARBA" id="ARBA00047524"/>
    </source>
</evidence>
<dbReference type="GO" id="GO:0015386">
    <property type="term" value="F:potassium:proton antiporter activity"/>
    <property type="evidence" value="ECO:0007669"/>
    <property type="project" value="TreeGrafter"/>
</dbReference>
<evidence type="ECO:0000256" key="6">
    <source>
        <dbReference type="ARBA" id="ARBA00023053"/>
    </source>
</evidence>
<comment type="subcellular location">
    <subcellularLocation>
        <location evidence="1">Cell membrane</location>
        <topology evidence="1">Multi-pass membrane protein</topology>
    </subcellularLocation>
</comment>
<accession>A0A7S3UFR4</accession>
<dbReference type="GO" id="GO:0015385">
    <property type="term" value="F:sodium:proton antiporter activity"/>
    <property type="evidence" value="ECO:0007669"/>
    <property type="project" value="InterPro"/>
</dbReference>
<feature type="transmembrane region" description="Helical" evidence="13">
    <location>
        <begin position="138"/>
        <end position="160"/>
    </location>
</feature>
<keyword evidence="7" id="KW-0406">Ion transport</keyword>
<feature type="transmembrane region" description="Helical" evidence="13">
    <location>
        <begin position="14"/>
        <end position="31"/>
    </location>
</feature>
<evidence type="ECO:0000256" key="12">
    <source>
        <dbReference type="SAM" id="MobiDB-lite"/>
    </source>
</evidence>
<proteinExistence type="predicted"/>
<keyword evidence="9" id="KW-0739">Sodium transport</keyword>
<feature type="transmembrane region" description="Helical" evidence="13">
    <location>
        <begin position="40"/>
        <end position="60"/>
    </location>
</feature>
<feature type="transmembrane region" description="Helical" evidence="13">
    <location>
        <begin position="368"/>
        <end position="388"/>
    </location>
</feature>
<protein>
    <recommendedName>
        <fullName evidence="14">Cation/H+ exchanger transmembrane domain-containing protein</fullName>
    </recommendedName>
</protein>
<evidence type="ECO:0000313" key="15">
    <source>
        <dbReference type="EMBL" id="CAE0612394.1"/>
    </source>
</evidence>
<feature type="transmembrane region" description="Helical" evidence="13">
    <location>
        <begin position="109"/>
        <end position="132"/>
    </location>
</feature>
<keyword evidence="3" id="KW-1003">Cell membrane</keyword>
<feature type="transmembrane region" description="Helical" evidence="13">
    <location>
        <begin position="238"/>
        <end position="255"/>
    </location>
</feature>
<dbReference type="Gene3D" id="6.10.140.1330">
    <property type="match status" value="1"/>
</dbReference>
<evidence type="ECO:0000256" key="4">
    <source>
        <dbReference type="ARBA" id="ARBA00022692"/>
    </source>
</evidence>
<comment type="catalytic activity">
    <reaction evidence="11">
        <text>K(+)(in) + H(+)(out) = K(+)(out) + H(+)(in)</text>
        <dbReference type="Rhea" id="RHEA:29467"/>
        <dbReference type="ChEBI" id="CHEBI:15378"/>
        <dbReference type="ChEBI" id="CHEBI:29103"/>
    </reaction>
</comment>
<feature type="transmembrane region" description="Helical" evidence="13">
    <location>
        <begin position="294"/>
        <end position="315"/>
    </location>
</feature>
<keyword evidence="8 13" id="KW-0472">Membrane</keyword>
<evidence type="ECO:0000256" key="7">
    <source>
        <dbReference type="ARBA" id="ARBA00023065"/>
    </source>
</evidence>
<feature type="transmembrane region" description="Helical" evidence="13">
    <location>
        <begin position="403"/>
        <end position="429"/>
    </location>
</feature>
<dbReference type="InterPro" id="IPR018422">
    <property type="entry name" value="Cation/H_exchanger_CPA1"/>
</dbReference>
<keyword evidence="4 13" id="KW-0812">Transmembrane</keyword>
<reference evidence="15" key="1">
    <citation type="submission" date="2021-01" db="EMBL/GenBank/DDBJ databases">
        <authorList>
            <person name="Corre E."/>
            <person name="Pelletier E."/>
            <person name="Niang G."/>
            <person name="Scheremetjew M."/>
            <person name="Finn R."/>
            <person name="Kale V."/>
            <person name="Holt S."/>
            <person name="Cochrane G."/>
            <person name="Meng A."/>
            <person name="Brown T."/>
            <person name="Cohen L."/>
        </authorList>
    </citation>
    <scope>NUCLEOTIDE SEQUENCE</scope>
    <source>
        <strain evidence="15">CCMP1897</strain>
    </source>
</reference>
<dbReference type="GO" id="GO:0005886">
    <property type="term" value="C:plasma membrane"/>
    <property type="evidence" value="ECO:0007669"/>
    <property type="project" value="UniProtKB-SubCell"/>
</dbReference>
<evidence type="ECO:0000256" key="8">
    <source>
        <dbReference type="ARBA" id="ARBA00023136"/>
    </source>
</evidence>
<evidence type="ECO:0000256" key="2">
    <source>
        <dbReference type="ARBA" id="ARBA00022448"/>
    </source>
</evidence>
<feature type="transmembrane region" description="Helical" evidence="13">
    <location>
        <begin position="80"/>
        <end position="102"/>
    </location>
</feature>
<dbReference type="Pfam" id="PF00999">
    <property type="entry name" value="Na_H_Exchanger"/>
    <property type="match status" value="1"/>
</dbReference>
<evidence type="ECO:0000256" key="1">
    <source>
        <dbReference type="ARBA" id="ARBA00004651"/>
    </source>
</evidence>
<dbReference type="InterPro" id="IPR006153">
    <property type="entry name" value="Cation/H_exchanger_TM"/>
</dbReference>
<feature type="region of interest" description="Disordered" evidence="12">
    <location>
        <begin position="651"/>
        <end position="672"/>
    </location>
</feature>
<feature type="compositionally biased region" description="Basic and acidic residues" evidence="12">
    <location>
        <begin position="651"/>
        <end position="666"/>
    </location>
</feature>
<dbReference type="EMBL" id="HBIS01006936">
    <property type="protein sequence ID" value="CAE0612394.1"/>
    <property type="molecule type" value="Transcribed_RNA"/>
</dbReference>
<dbReference type="PANTHER" id="PTHR10110">
    <property type="entry name" value="SODIUM/HYDROGEN EXCHANGER"/>
    <property type="match status" value="1"/>
</dbReference>
<feature type="transmembrane region" description="Helical" evidence="13">
    <location>
        <begin position="214"/>
        <end position="231"/>
    </location>
</feature>
<evidence type="ECO:0000256" key="11">
    <source>
        <dbReference type="ARBA" id="ARBA00047912"/>
    </source>
</evidence>
<organism evidence="15">
    <name type="scientific">Picocystis salinarum</name>
    <dbReference type="NCBI Taxonomy" id="88271"/>
    <lineage>
        <taxon>Eukaryota</taxon>
        <taxon>Viridiplantae</taxon>
        <taxon>Chlorophyta</taxon>
        <taxon>Picocystophyceae</taxon>
        <taxon>Picocystales</taxon>
        <taxon>Picocystaceae</taxon>
        <taxon>Picocystis</taxon>
    </lineage>
</organism>
<name>A0A7S3UFR4_9CHLO</name>
<gene>
    <name evidence="15" type="ORF">PSAL00342_LOCUS6290</name>
</gene>
<dbReference type="GO" id="GO:0051453">
    <property type="term" value="P:regulation of intracellular pH"/>
    <property type="evidence" value="ECO:0007669"/>
    <property type="project" value="TreeGrafter"/>
</dbReference>
<feature type="transmembrane region" description="Helical" evidence="13">
    <location>
        <begin position="261"/>
        <end position="282"/>
    </location>
</feature>
<feature type="transmembrane region" description="Helical" evidence="13">
    <location>
        <begin position="172"/>
        <end position="194"/>
    </location>
</feature>
<evidence type="ECO:0000256" key="9">
    <source>
        <dbReference type="ARBA" id="ARBA00023201"/>
    </source>
</evidence>
<keyword evidence="6" id="KW-0915">Sodium</keyword>
<evidence type="ECO:0000256" key="5">
    <source>
        <dbReference type="ARBA" id="ARBA00022989"/>
    </source>
</evidence>
<evidence type="ECO:0000256" key="13">
    <source>
        <dbReference type="SAM" id="Phobius"/>
    </source>
</evidence>
<comment type="catalytic activity">
    <reaction evidence="10">
        <text>Na(+)(in) + H(+)(out) = Na(+)(out) + H(+)(in)</text>
        <dbReference type="Rhea" id="RHEA:29419"/>
        <dbReference type="ChEBI" id="CHEBI:15378"/>
        <dbReference type="ChEBI" id="CHEBI:29101"/>
    </reaction>
</comment>
<evidence type="ECO:0000256" key="3">
    <source>
        <dbReference type="ARBA" id="ARBA00022475"/>
    </source>
</evidence>